<dbReference type="SUPFAM" id="SSF53098">
    <property type="entry name" value="Ribonuclease H-like"/>
    <property type="match status" value="1"/>
</dbReference>
<evidence type="ECO:0000256" key="2">
    <source>
        <dbReference type="ARBA" id="ARBA00001946"/>
    </source>
</evidence>
<name>A0ABW3PQ45_9LACO</name>
<evidence type="ECO:0000313" key="14">
    <source>
        <dbReference type="Proteomes" id="UP001597156"/>
    </source>
</evidence>
<proteinExistence type="inferred from homology"/>
<organism evidence="13 14">
    <name type="scientific">Lentilactobacillus raoultii</name>
    <dbReference type="NCBI Taxonomy" id="1987503"/>
    <lineage>
        <taxon>Bacteria</taxon>
        <taxon>Bacillati</taxon>
        <taxon>Bacillota</taxon>
        <taxon>Bacilli</taxon>
        <taxon>Lactobacillales</taxon>
        <taxon>Lactobacillaceae</taxon>
        <taxon>Lentilactobacillus</taxon>
    </lineage>
</organism>
<sequence>MKLLKYYAVLKGRKPGLYTSWDEAKQQVSGFSGAKYKSFKSYEDAAAYLGKKPGASSLPKVKKSAGTGQTSQQPLDLAFGDEITVYSDGGSRSHGNRTGEHVKETDKAAWAYLITMADPKQEVSDTGGEYGATNNRMEIMGLLKALTYLVAHHFEKRPITVVSDSKYVLNALTKGWLSNWQRRGWKRADGPLINKELWQQMAEILKKIPDIRYEWTKGHANNDGNVFVDNLLNQTMDQMTAKKEQGTSQSTATVAKVTDAETTDSETAESTAPEVTETTAAQEDEKTAPESAHESKSKRRKIKLDTESLKPSEPAPTHLSPEVEKSVHDVEESLKKLGFYHGHLD</sequence>
<evidence type="ECO:0000256" key="7">
    <source>
        <dbReference type="ARBA" id="ARBA00022723"/>
    </source>
</evidence>
<dbReference type="InterPro" id="IPR012337">
    <property type="entry name" value="RNaseH-like_sf"/>
</dbReference>
<evidence type="ECO:0000256" key="3">
    <source>
        <dbReference type="ARBA" id="ARBA00005300"/>
    </source>
</evidence>
<keyword evidence="9" id="KW-0378">Hydrolase</keyword>
<dbReference type="InterPro" id="IPR011320">
    <property type="entry name" value="RNase_H1_N"/>
</dbReference>
<evidence type="ECO:0000256" key="11">
    <source>
        <dbReference type="SAM" id="MobiDB-lite"/>
    </source>
</evidence>
<dbReference type="InterPro" id="IPR037056">
    <property type="entry name" value="RNase_H1_N_sf"/>
</dbReference>
<dbReference type="Gene3D" id="3.30.420.10">
    <property type="entry name" value="Ribonuclease H-like superfamily/Ribonuclease H"/>
    <property type="match status" value="1"/>
</dbReference>
<comment type="subunit">
    <text evidence="4">Monomer.</text>
</comment>
<dbReference type="Gene3D" id="3.40.970.10">
    <property type="entry name" value="Ribonuclease H1, N-terminal domain"/>
    <property type="match status" value="1"/>
</dbReference>
<accession>A0ABW3PQ45</accession>
<feature type="compositionally biased region" description="Basic and acidic residues" evidence="11">
    <location>
        <begin position="283"/>
        <end position="295"/>
    </location>
</feature>
<evidence type="ECO:0000256" key="9">
    <source>
        <dbReference type="ARBA" id="ARBA00022801"/>
    </source>
</evidence>
<dbReference type="PROSITE" id="PS50879">
    <property type="entry name" value="RNASE_H_1"/>
    <property type="match status" value="1"/>
</dbReference>
<comment type="catalytic activity">
    <reaction evidence="1">
        <text>Endonucleolytic cleavage to 5'-phosphomonoester.</text>
        <dbReference type="EC" id="3.1.26.4"/>
    </reaction>
</comment>
<evidence type="ECO:0000256" key="10">
    <source>
        <dbReference type="ARBA" id="ARBA00022842"/>
    </source>
</evidence>
<feature type="region of interest" description="Disordered" evidence="11">
    <location>
        <begin position="239"/>
        <end position="329"/>
    </location>
</feature>
<dbReference type="PANTHER" id="PTHR10642:SF26">
    <property type="entry name" value="RIBONUCLEASE H1"/>
    <property type="match status" value="1"/>
</dbReference>
<feature type="domain" description="RNase H type-1" evidence="12">
    <location>
        <begin position="79"/>
        <end position="237"/>
    </location>
</feature>
<protein>
    <recommendedName>
        <fullName evidence="5">ribonuclease H</fullName>
        <ecNumber evidence="5">3.1.26.4</ecNumber>
    </recommendedName>
</protein>
<evidence type="ECO:0000256" key="1">
    <source>
        <dbReference type="ARBA" id="ARBA00000077"/>
    </source>
</evidence>
<reference evidence="14" key="1">
    <citation type="journal article" date="2019" name="Int. J. Syst. Evol. Microbiol.">
        <title>The Global Catalogue of Microorganisms (GCM) 10K type strain sequencing project: providing services to taxonomists for standard genome sequencing and annotation.</title>
        <authorList>
            <consortium name="The Broad Institute Genomics Platform"/>
            <consortium name="The Broad Institute Genome Sequencing Center for Infectious Disease"/>
            <person name="Wu L."/>
            <person name="Ma J."/>
        </authorList>
    </citation>
    <scope>NUCLEOTIDE SEQUENCE [LARGE SCALE GENOMIC DNA]</scope>
    <source>
        <strain evidence="14">CCUG 71848</strain>
    </source>
</reference>
<evidence type="ECO:0000256" key="5">
    <source>
        <dbReference type="ARBA" id="ARBA00012180"/>
    </source>
</evidence>
<dbReference type="Pfam" id="PF00075">
    <property type="entry name" value="RNase_H"/>
    <property type="match status" value="1"/>
</dbReference>
<dbReference type="InterPro" id="IPR036397">
    <property type="entry name" value="RNaseH_sf"/>
</dbReference>
<keyword evidence="14" id="KW-1185">Reference proteome</keyword>
<evidence type="ECO:0000256" key="4">
    <source>
        <dbReference type="ARBA" id="ARBA00011245"/>
    </source>
</evidence>
<dbReference type="RefSeq" id="WP_225419015.1">
    <property type="nucleotide sequence ID" value="NZ_JBHTLH010000037.1"/>
</dbReference>
<keyword evidence="7" id="KW-0479">Metal-binding</keyword>
<dbReference type="CDD" id="cd09278">
    <property type="entry name" value="RNase_HI_prokaryote_like"/>
    <property type="match status" value="1"/>
</dbReference>
<keyword evidence="10" id="KW-0460">Magnesium</keyword>
<gene>
    <name evidence="13" type="ORF">ACFQ22_10190</name>
</gene>
<keyword evidence="8" id="KW-0255">Endonuclease</keyword>
<evidence type="ECO:0000256" key="8">
    <source>
        <dbReference type="ARBA" id="ARBA00022759"/>
    </source>
</evidence>
<evidence type="ECO:0000256" key="6">
    <source>
        <dbReference type="ARBA" id="ARBA00022722"/>
    </source>
</evidence>
<comment type="caution">
    <text evidence="13">The sequence shown here is derived from an EMBL/GenBank/DDBJ whole genome shotgun (WGS) entry which is preliminary data.</text>
</comment>
<keyword evidence="6" id="KW-0540">Nuclease</keyword>
<dbReference type="InterPro" id="IPR009027">
    <property type="entry name" value="Ribosomal_bL9/RNase_H1_N"/>
</dbReference>
<dbReference type="Proteomes" id="UP001597156">
    <property type="component" value="Unassembled WGS sequence"/>
</dbReference>
<dbReference type="InterPro" id="IPR022892">
    <property type="entry name" value="RNaseHI"/>
</dbReference>
<dbReference type="EC" id="3.1.26.4" evidence="5"/>
<dbReference type="EMBL" id="JBHTLH010000037">
    <property type="protein sequence ID" value="MFD1125717.1"/>
    <property type="molecule type" value="Genomic_DNA"/>
</dbReference>
<comment type="cofactor">
    <cofactor evidence="2">
        <name>Mg(2+)</name>
        <dbReference type="ChEBI" id="CHEBI:18420"/>
    </cofactor>
</comment>
<dbReference type="Pfam" id="PF01693">
    <property type="entry name" value="Cauli_VI"/>
    <property type="match status" value="1"/>
</dbReference>
<evidence type="ECO:0000259" key="12">
    <source>
        <dbReference type="PROSITE" id="PS50879"/>
    </source>
</evidence>
<dbReference type="PANTHER" id="PTHR10642">
    <property type="entry name" value="RIBONUCLEASE H1"/>
    <property type="match status" value="1"/>
</dbReference>
<dbReference type="InterPro" id="IPR002156">
    <property type="entry name" value="RNaseH_domain"/>
</dbReference>
<comment type="similarity">
    <text evidence="3">Belongs to the RNase H family.</text>
</comment>
<dbReference type="InterPro" id="IPR050092">
    <property type="entry name" value="RNase_H"/>
</dbReference>
<dbReference type="SUPFAM" id="SSF55658">
    <property type="entry name" value="L9 N-domain-like"/>
    <property type="match status" value="1"/>
</dbReference>
<evidence type="ECO:0000313" key="13">
    <source>
        <dbReference type="EMBL" id="MFD1125717.1"/>
    </source>
</evidence>